<proteinExistence type="predicted"/>
<reference evidence="1" key="1">
    <citation type="submission" date="2019-08" db="EMBL/GenBank/DDBJ databases">
        <authorList>
            <person name="Kucharzyk K."/>
            <person name="Murdoch R.W."/>
            <person name="Higgins S."/>
            <person name="Loffler F."/>
        </authorList>
    </citation>
    <scope>NUCLEOTIDE SEQUENCE</scope>
</reference>
<sequence>MAYGPIDLRAYVIEYPLFNPAASVGINRGVTLKPICGRTIRIVFCVAPDAGGGDSELAVWVNLFYSRIDFPYKLCGVGPAPVGKTQGSAVFCIACGVVKGCGITRAVFGHRGGRVEVVVKVNASHIVIFQKLFDAFDDQLPGLRVAWIEIEFTIVVGDGHGGVFPYRVSLRQRRNTVVWRVC</sequence>
<name>A0A645B9Q4_9ZZZZ</name>
<dbReference type="EMBL" id="VSSQ01018748">
    <property type="protein sequence ID" value="MPM62209.1"/>
    <property type="molecule type" value="Genomic_DNA"/>
</dbReference>
<evidence type="ECO:0000313" key="1">
    <source>
        <dbReference type="EMBL" id="MPM62209.1"/>
    </source>
</evidence>
<comment type="caution">
    <text evidence="1">The sequence shown here is derived from an EMBL/GenBank/DDBJ whole genome shotgun (WGS) entry which is preliminary data.</text>
</comment>
<gene>
    <name evidence="1" type="ORF">SDC9_109075</name>
</gene>
<protein>
    <submittedName>
        <fullName evidence="1">Uncharacterized protein</fullName>
    </submittedName>
</protein>
<dbReference type="AlphaFoldDB" id="A0A645B9Q4"/>
<accession>A0A645B9Q4</accession>
<organism evidence="1">
    <name type="scientific">bioreactor metagenome</name>
    <dbReference type="NCBI Taxonomy" id="1076179"/>
    <lineage>
        <taxon>unclassified sequences</taxon>
        <taxon>metagenomes</taxon>
        <taxon>ecological metagenomes</taxon>
    </lineage>
</organism>